<dbReference type="GO" id="GO:0030234">
    <property type="term" value="F:enzyme regulator activity"/>
    <property type="evidence" value="ECO:0007669"/>
    <property type="project" value="UniProtKB-UniRule"/>
</dbReference>
<protein>
    <recommendedName>
        <fullName evidence="3 6">26S proteasome regulatory subunit RPN2</fullName>
    </recommendedName>
</protein>
<evidence type="ECO:0000256" key="2">
    <source>
        <dbReference type="ARBA" id="ARBA00006308"/>
    </source>
</evidence>
<organism evidence="10 11">
    <name type="scientific">Pseudomicrostroma glucosiphilum</name>
    <dbReference type="NCBI Taxonomy" id="1684307"/>
    <lineage>
        <taxon>Eukaryota</taxon>
        <taxon>Fungi</taxon>
        <taxon>Dikarya</taxon>
        <taxon>Basidiomycota</taxon>
        <taxon>Ustilaginomycotina</taxon>
        <taxon>Exobasidiomycetes</taxon>
        <taxon>Microstromatales</taxon>
        <taxon>Microstromatales incertae sedis</taxon>
        <taxon>Pseudomicrostroma</taxon>
    </lineage>
</organism>
<feature type="compositionally biased region" description="Gly residues" evidence="7">
    <location>
        <begin position="1103"/>
        <end position="1122"/>
    </location>
</feature>
<dbReference type="GO" id="GO:0008540">
    <property type="term" value="C:proteasome regulatory particle, base subcomplex"/>
    <property type="evidence" value="ECO:0007669"/>
    <property type="project" value="UniProtKB-UniRule"/>
</dbReference>
<evidence type="ECO:0000256" key="5">
    <source>
        <dbReference type="ARBA" id="ARBA00022942"/>
    </source>
</evidence>
<feature type="domain" description="26S proteasome non-ATPase regulatory subunit 1/RPN2 N-terminal" evidence="9">
    <location>
        <begin position="5"/>
        <end position="343"/>
    </location>
</feature>
<evidence type="ECO:0000313" key="11">
    <source>
        <dbReference type="Proteomes" id="UP000245942"/>
    </source>
</evidence>
<sequence>MASTTSAAGLLSLLNEPEPELQAYAVEELNKSVHQFWAEIADNISGIEILSESSSPLDPATRNVASLLASKVYFHLGEFDEALTFALGAGDTFDVDVEDEFTESVVSKAIDSYIEQNAAAFASGGATSPDARLVKIVNSMFTRCIASGEYRPALGIALETRRLDVIEQVFEHTGKKDQELLAYTLEAVMGIGGVGVEFRQQVLRLLIKLFQSLPHPDNFSIVQCHVYLNVPQETSALLLDLVTKAHQDASASSSANTEHDPLLIAYQCAFDLAESATQEFLENVRVDLASKTATTNGGAEMETEEGGASSSASTVESCITRVRSILLGEESIQLYLDFLVRSNRADLTVLKSVKDSLDARNSIYHSALTFSNAFMNAGTTSDQFLRENLDWLAKASNWSKFTATAALGVINKGNLKEGISILRPYLPQDGVSSSAFSEGGSLFALGLIHANHGTEVMELLTNTLKNNEGEIVQHGAALGLGAAGMATGNQEVYEELRTRLYSDSAVAGEASGYAMGLVMLGTANQQAVEEMLQYAHETQHEKIIRGLAIGLALLFYGLEDKADSMIDTLLSDKDAILRYGGVYTIALAYAGTGDNKAIRRLLHIAVSDVNDDVRRAAVTSLGFLLFRNPTQVPRIVQLLSESYNPHMRYGSALALGIACASTGLDEAVDLLMPMTKDPVDFVRQGACISLAMIMLQQNSDLNPRVAEVRQTFSKILGDKHEEPMAKFGAALSSGLIDAGGRNVTCSLQSRVGGSNNMMGIVGLALFTQFWYWFPMAHFASLAFGPTALIGLDRELRVPDFEFVSNARPSFFRYPEAAKKDKEKKVEKIETAVLSTTVRAKQRQKAKEREKAAQGLGTSMDTDEKPSKADGDAEMKDGDASATQPATKRQRRKPEPTSERLQNYSRVTPAQVKYVAFPSDSRYNPIRAVQGSASSKPVNFHNTSTVAPKGNLSLLGNATPAKGASGVATPLGANDASANNAKSAVSAATTTAAASLGPTAEEARDILSRTSGGGAGILLLFDRKPSDTFKALKVNASGDEGGDGEQQAGTGAASGAAARGDELSEADRAAIEAALAGDDDEDESMDDEKDIQGVQDAQRRNNEGGAGGGAGGAPGGGGAPTAR</sequence>
<dbReference type="SUPFAM" id="SSF48371">
    <property type="entry name" value="ARM repeat"/>
    <property type="match status" value="1"/>
</dbReference>
<dbReference type="FunFam" id="1.25.10.10:FF:000017">
    <property type="entry name" value="26S proteasome non-ATPase regulatory subunit 1"/>
    <property type="match status" value="1"/>
</dbReference>
<dbReference type="InterPro" id="IPR011989">
    <property type="entry name" value="ARM-like"/>
</dbReference>
<dbReference type="GO" id="GO:0034515">
    <property type="term" value="C:proteasome storage granule"/>
    <property type="evidence" value="ECO:0007669"/>
    <property type="project" value="TreeGrafter"/>
</dbReference>
<dbReference type="InterPro" id="IPR002015">
    <property type="entry name" value="Proteasome/cyclosome_rpt"/>
</dbReference>
<evidence type="ECO:0000256" key="7">
    <source>
        <dbReference type="SAM" id="MobiDB-lite"/>
    </source>
</evidence>
<feature type="compositionally biased region" description="Acidic residues" evidence="7">
    <location>
        <begin position="1076"/>
        <end position="1088"/>
    </location>
</feature>
<evidence type="ECO:0000256" key="6">
    <source>
        <dbReference type="PIRNR" id="PIRNR015947"/>
    </source>
</evidence>
<evidence type="ECO:0000259" key="8">
    <source>
        <dbReference type="Pfam" id="PF18004"/>
    </source>
</evidence>
<comment type="function">
    <text evidence="1 6">Acts as a regulatory subunit of the 26S proteasome which is involved in the ATP-dependent degradation of ubiquitinated proteins.</text>
</comment>
<feature type="domain" description="26S proteasome regulatory subunit RPN2 C-terminal" evidence="8">
    <location>
        <begin position="786"/>
        <end position="927"/>
    </location>
</feature>
<dbReference type="Gene3D" id="1.25.10.10">
    <property type="entry name" value="Leucine-rich Repeat Variant"/>
    <property type="match status" value="1"/>
</dbReference>
<feature type="region of interest" description="Disordered" evidence="7">
    <location>
        <begin position="836"/>
        <end position="905"/>
    </location>
</feature>
<dbReference type="InterPro" id="IPR016642">
    <property type="entry name" value="26S_Psome_Rpn2"/>
</dbReference>
<dbReference type="InterPro" id="IPR040623">
    <property type="entry name" value="RPN2_C"/>
</dbReference>
<feature type="compositionally biased region" description="Basic and acidic residues" evidence="7">
    <location>
        <begin position="1058"/>
        <end position="1069"/>
    </location>
</feature>
<dbReference type="InterPro" id="IPR048570">
    <property type="entry name" value="PSMD1_RPN2_N"/>
</dbReference>
<proteinExistence type="inferred from homology"/>
<feature type="region of interest" description="Disordered" evidence="7">
    <location>
        <begin position="1033"/>
        <end position="1122"/>
    </location>
</feature>
<reference evidence="10 11" key="1">
    <citation type="journal article" date="2018" name="Mol. Biol. Evol.">
        <title>Broad Genomic Sampling Reveals a Smut Pathogenic Ancestry of the Fungal Clade Ustilaginomycotina.</title>
        <authorList>
            <person name="Kijpornyongpan T."/>
            <person name="Mondo S.J."/>
            <person name="Barry K."/>
            <person name="Sandor L."/>
            <person name="Lee J."/>
            <person name="Lipzen A."/>
            <person name="Pangilinan J."/>
            <person name="LaButti K."/>
            <person name="Hainaut M."/>
            <person name="Henrissat B."/>
            <person name="Grigoriev I.V."/>
            <person name="Spatafora J.W."/>
            <person name="Aime M.C."/>
        </authorList>
    </citation>
    <scope>NUCLEOTIDE SEQUENCE [LARGE SCALE GENOMIC DNA]</scope>
    <source>
        <strain evidence="10 11">MCA 4718</strain>
    </source>
</reference>
<evidence type="ECO:0000256" key="4">
    <source>
        <dbReference type="ARBA" id="ARBA00022737"/>
    </source>
</evidence>
<name>A0A316UC19_9BASI</name>
<dbReference type="GO" id="GO:0042176">
    <property type="term" value="P:regulation of protein catabolic process"/>
    <property type="evidence" value="ECO:0007669"/>
    <property type="project" value="UniProtKB-UniRule"/>
</dbReference>
<dbReference type="Proteomes" id="UP000245942">
    <property type="component" value="Unassembled WGS sequence"/>
</dbReference>
<dbReference type="RefSeq" id="XP_025349937.1">
    <property type="nucleotide sequence ID" value="XM_025494040.1"/>
</dbReference>
<evidence type="ECO:0000259" key="9">
    <source>
        <dbReference type="Pfam" id="PF21505"/>
    </source>
</evidence>
<dbReference type="Pfam" id="PF13646">
    <property type="entry name" value="HEAT_2"/>
    <property type="match status" value="1"/>
</dbReference>
<evidence type="ECO:0000256" key="3">
    <source>
        <dbReference type="ARBA" id="ARBA00015684"/>
    </source>
</evidence>
<keyword evidence="4" id="KW-0677">Repeat</keyword>
<dbReference type="Pfam" id="PF01851">
    <property type="entry name" value="PC_rep"/>
    <property type="match status" value="3"/>
</dbReference>
<accession>A0A316UC19</accession>
<comment type="similarity">
    <text evidence="2 6">Belongs to the proteasome subunit S1 family.</text>
</comment>
<dbReference type="OrthoDB" id="261572at2759"/>
<feature type="compositionally biased region" description="Basic and acidic residues" evidence="7">
    <location>
        <begin position="861"/>
        <end position="878"/>
    </location>
</feature>
<dbReference type="AlphaFoldDB" id="A0A316UC19"/>
<feature type="compositionally biased region" description="Low complexity" evidence="7">
    <location>
        <begin position="1044"/>
        <end position="1057"/>
    </location>
</feature>
<dbReference type="STRING" id="1684307.A0A316UC19"/>
<dbReference type="GeneID" id="37015774"/>
<gene>
    <name evidence="10" type="ORF">BCV69DRAFT_296754</name>
</gene>
<evidence type="ECO:0000256" key="1">
    <source>
        <dbReference type="ARBA" id="ARBA00002187"/>
    </source>
</evidence>
<dbReference type="PANTHER" id="PTHR10943">
    <property type="entry name" value="26S PROTEASOME NON-ATPASE REGULATORY SUBUNIT"/>
    <property type="match status" value="1"/>
</dbReference>
<evidence type="ECO:0000313" key="10">
    <source>
        <dbReference type="EMBL" id="PWN22777.1"/>
    </source>
</evidence>
<keyword evidence="11" id="KW-1185">Reference proteome</keyword>
<dbReference type="GO" id="GO:0043161">
    <property type="term" value="P:proteasome-mediated ubiquitin-dependent protein catabolic process"/>
    <property type="evidence" value="ECO:0007669"/>
    <property type="project" value="TreeGrafter"/>
</dbReference>
<dbReference type="EMBL" id="KZ819322">
    <property type="protein sequence ID" value="PWN22777.1"/>
    <property type="molecule type" value="Genomic_DNA"/>
</dbReference>
<dbReference type="PANTHER" id="PTHR10943:SF2">
    <property type="entry name" value="26S PROTEASOME NON-ATPASE REGULATORY SUBUNIT 1"/>
    <property type="match status" value="1"/>
</dbReference>
<keyword evidence="5 6" id="KW-0647">Proteasome</keyword>
<dbReference type="Pfam" id="PF21505">
    <property type="entry name" value="RPN2_N"/>
    <property type="match status" value="1"/>
</dbReference>
<dbReference type="Pfam" id="PF18004">
    <property type="entry name" value="RPN2_C"/>
    <property type="match status" value="1"/>
</dbReference>
<dbReference type="GO" id="GO:0005634">
    <property type="term" value="C:nucleus"/>
    <property type="evidence" value="ECO:0007669"/>
    <property type="project" value="TreeGrafter"/>
</dbReference>
<dbReference type="InterPro" id="IPR016024">
    <property type="entry name" value="ARM-type_fold"/>
</dbReference>
<dbReference type="PIRSF" id="PIRSF015947">
    <property type="entry name" value="26S_Psome_Rpn2"/>
    <property type="match status" value="1"/>
</dbReference>